<proteinExistence type="inferred from homology"/>
<evidence type="ECO:0000313" key="6">
    <source>
        <dbReference type="EMBL" id="SBV88403.1"/>
    </source>
</evidence>
<evidence type="ECO:0000259" key="3">
    <source>
        <dbReference type="Pfam" id="PF04717"/>
    </source>
</evidence>
<feature type="domain" description="DUF2345" evidence="4">
    <location>
        <begin position="725"/>
        <end position="886"/>
    </location>
</feature>
<feature type="compositionally biased region" description="Polar residues" evidence="2">
    <location>
        <begin position="601"/>
        <end position="613"/>
    </location>
</feature>
<feature type="domain" description="Putative type VI secretion system Rhs element associated Vgr" evidence="5">
    <location>
        <begin position="584"/>
        <end position="683"/>
    </location>
</feature>
<dbReference type="InterPro" id="IPR006533">
    <property type="entry name" value="T6SS_Vgr_RhsGE"/>
</dbReference>
<evidence type="ECO:0000259" key="4">
    <source>
        <dbReference type="Pfam" id="PF10106"/>
    </source>
</evidence>
<dbReference type="InterPro" id="IPR006531">
    <property type="entry name" value="Gp5/Vgr_OB"/>
</dbReference>
<dbReference type="NCBIfam" id="TIGR03361">
    <property type="entry name" value="VI_Rhs_Vgr"/>
    <property type="match status" value="1"/>
</dbReference>
<dbReference type="Gene3D" id="3.55.50.10">
    <property type="entry name" value="Baseplate protein-like domains"/>
    <property type="match status" value="1"/>
</dbReference>
<dbReference type="InterPro" id="IPR037026">
    <property type="entry name" value="Vgr_OB-fold_dom_sf"/>
</dbReference>
<feature type="domain" description="Gp5/Type VI secretion system Vgr protein OB-fold" evidence="3">
    <location>
        <begin position="487"/>
        <end position="532"/>
    </location>
</feature>
<comment type="similarity">
    <text evidence="1">Belongs to the VgrG protein family.</text>
</comment>
<dbReference type="InterPro" id="IPR017847">
    <property type="entry name" value="T6SS_RhsGE_Vgr_subset"/>
</dbReference>
<dbReference type="Gene3D" id="2.40.50.230">
    <property type="entry name" value="Gp5 N-terminal domain"/>
    <property type="match status" value="1"/>
</dbReference>
<dbReference type="RefSeq" id="WP_074375570.1">
    <property type="nucleotide sequence ID" value="NZ_CP076253.1"/>
</dbReference>
<feature type="region of interest" description="Disordered" evidence="2">
    <location>
        <begin position="716"/>
        <end position="736"/>
    </location>
</feature>
<feature type="region of interest" description="Disordered" evidence="2">
    <location>
        <begin position="595"/>
        <end position="623"/>
    </location>
</feature>
<organism evidence="6 7">
    <name type="scientific">Xanthomonas graminis pv. graminis</name>
    <dbReference type="NCBI Taxonomy" id="134874"/>
    <lineage>
        <taxon>Bacteria</taxon>
        <taxon>Pseudomonadati</taxon>
        <taxon>Pseudomonadota</taxon>
        <taxon>Gammaproteobacteria</taxon>
        <taxon>Lysobacterales</taxon>
        <taxon>Lysobacteraceae</taxon>
        <taxon>Xanthomonas</taxon>
        <taxon>Xanthomonas translucens group</taxon>
        <taxon>Xanthomonas graminis</taxon>
    </lineage>
</organism>
<dbReference type="SUPFAM" id="SSF69255">
    <property type="entry name" value="gp5 N-terminal domain-like"/>
    <property type="match status" value="1"/>
</dbReference>
<dbReference type="Pfam" id="PF04717">
    <property type="entry name" value="Phage_base_V"/>
    <property type="match status" value="1"/>
</dbReference>
<gene>
    <name evidence="6" type="ORF">XTGNCPPB3709_2347</name>
</gene>
<name>A0A1M4L5E7_9XANT</name>
<dbReference type="InterPro" id="IPR018769">
    <property type="entry name" value="VgrG2_DUF2345"/>
</dbReference>
<reference evidence="7" key="1">
    <citation type="submission" date="2016-07" db="EMBL/GenBank/DDBJ databases">
        <authorList>
            <person name="Florea S."/>
            <person name="Webb J.S."/>
            <person name="Jaromczyk J."/>
            <person name="Schardl C.L."/>
        </authorList>
    </citation>
    <scope>NUCLEOTIDE SEQUENCE [LARGE SCALE GENOMIC DNA]</scope>
</reference>
<evidence type="ECO:0000256" key="2">
    <source>
        <dbReference type="SAM" id="MobiDB-lite"/>
    </source>
</evidence>
<dbReference type="NCBIfam" id="TIGR01646">
    <property type="entry name" value="vgr_GE"/>
    <property type="match status" value="1"/>
</dbReference>
<accession>A0A1M4L5E7</accession>
<dbReference type="EMBL" id="FLUK01000182">
    <property type="protein sequence ID" value="SBV88403.1"/>
    <property type="molecule type" value="Genomic_DNA"/>
</dbReference>
<dbReference type="Pfam" id="PF05954">
    <property type="entry name" value="Phage_GPD"/>
    <property type="match status" value="1"/>
</dbReference>
<dbReference type="Pfam" id="PF13296">
    <property type="entry name" value="T6SS_Vgr"/>
    <property type="match status" value="1"/>
</dbReference>
<dbReference type="AlphaFoldDB" id="A0A1M4L5E7"/>
<sequence>MDPVAAVLSALSAAPRQQERLLRLHTALGPDVLVAETLDGHESVDGGGFRFDVGALSANAGLPLDDLLGQPVLLELLTAESSTALRPFHGHVTAFERLGSNGGLARYRLVVEPWLALLAQRVDSYVFQDLSVVEIAESVFADYAEQGALAPAWRWELSDRSTYAKRSLTTQYEETDFAFLRRLLAEEGIAYWFEHTGAADSDTRGTHTLVLSDHNAAFAALGTVRYHRHDVTEQQDSVQQWSPARRWRTATLSRASWDYRSRSLRPAGAEATPLGDIGAEDVDTAGPYGWQDSTRGQRRAQQQLDAQQVAAQTIQGQGTWRQLAPGTRFALSQHGGVAADAAFLCLQVRHQARNNLGADVFDALEQALGAVAVAGAPLPPALAGLGAGYAPAQEDAEVEFYRNQFTALPATATYRPQTEDGHGVRLHPKPTVAGTLSAIVVSDGGPVQSDRDHRIKVQFPFQRGADASSALAHPAGEDNAPGSASAWTWVRVMTPWAGDNWGGVVLPRKGQEVLVGFLEGDIDRPVVIGSVYNGRGQDDAAHNQVGGGGAGATGNAPAWFQGNAHGAVFTGFKSQALAQSQDGAGGYQQLRLDDTPGQGRAQLSTTQHASSLTLGHLKGGSDNLREGERGYGVELSTQAYGAVRAGQGLLLSSEPGQQQLAASQALSQLEQGEQLLQALADAARQQQAQLPNEAATLPAQDGLKTLQASLKATQSGSAASQLQGGDGQAPGWSRPALLGSGSAGVMSLTPADQVWVSGTQTTLLAGTALNWASQAQLVLAVAGGLVLYTQGSDPVAGSPNQERGIALHAAQGTLSARAHRNQAKIAAKTQVKLVSTTADVQLAAPTKHLLATAAGAYIKLDGDDIELGAPGTIEFKGGHRVWTGPQSASNSAKSIQGSHEACEYRVRTAENSGAGLVPLGA</sequence>
<protein>
    <submittedName>
        <fullName evidence="6">Type VI secretion system protein</fullName>
    </submittedName>
</protein>
<dbReference type="SUPFAM" id="SSF69279">
    <property type="entry name" value="Phage tail proteins"/>
    <property type="match status" value="2"/>
</dbReference>
<dbReference type="Proteomes" id="UP000184997">
    <property type="component" value="Unassembled WGS sequence"/>
</dbReference>
<dbReference type="InterPro" id="IPR028244">
    <property type="entry name" value="T6SS_Rhs_Vgr_dom"/>
</dbReference>
<evidence type="ECO:0000313" key="7">
    <source>
        <dbReference type="Proteomes" id="UP000184997"/>
    </source>
</evidence>
<evidence type="ECO:0000259" key="5">
    <source>
        <dbReference type="Pfam" id="PF13296"/>
    </source>
</evidence>
<dbReference type="Gene3D" id="2.30.110.50">
    <property type="match status" value="1"/>
</dbReference>
<dbReference type="Pfam" id="PF10106">
    <property type="entry name" value="DUF2345"/>
    <property type="match status" value="1"/>
</dbReference>
<dbReference type="Gene3D" id="4.10.220.110">
    <property type="match status" value="1"/>
</dbReference>
<evidence type="ECO:0000256" key="1">
    <source>
        <dbReference type="ARBA" id="ARBA00005558"/>
    </source>
</evidence>
<feature type="region of interest" description="Disordered" evidence="2">
    <location>
        <begin position="268"/>
        <end position="303"/>
    </location>
</feature>